<accession>A0ABT6DFG7</accession>
<organism evidence="2 3">
    <name type="scientific">Bdellovibrio svalbardensis</name>
    <dbReference type="NCBI Taxonomy" id="2972972"/>
    <lineage>
        <taxon>Bacteria</taxon>
        <taxon>Pseudomonadati</taxon>
        <taxon>Bdellovibrionota</taxon>
        <taxon>Bdellovibrionia</taxon>
        <taxon>Bdellovibrionales</taxon>
        <taxon>Pseudobdellovibrionaceae</taxon>
        <taxon>Bdellovibrio</taxon>
    </lineage>
</organism>
<dbReference type="PROSITE" id="PS51257">
    <property type="entry name" value="PROKAR_LIPOPROTEIN"/>
    <property type="match status" value="1"/>
</dbReference>
<dbReference type="RefSeq" id="WP_277577062.1">
    <property type="nucleotide sequence ID" value="NZ_JANRMI010000001.1"/>
</dbReference>
<gene>
    <name evidence="2" type="ORF">NWE73_04370</name>
</gene>
<dbReference type="Proteomes" id="UP001152321">
    <property type="component" value="Unassembled WGS sequence"/>
</dbReference>
<keyword evidence="3" id="KW-1185">Reference proteome</keyword>
<evidence type="ECO:0000313" key="2">
    <source>
        <dbReference type="EMBL" id="MDG0815587.1"/>
    </source>
</evidence>
<proteinExistence type="predicted"/>
<feature type="chain" id="PRO_5047334384" description="Lipoprotein" evidence="1">
    <location>
        <begin position="22"/>
        <end position="325"/>
    </location>
</feature>
<evidence type="ECO:0000256" key="1">
    <source>
        <dbReference type="SAM" id="SignalP"/>
    </source>
</evidence>
<sequence>MSKFKNILILIACLGLTMSCAKPNVFEDYASKDSDEALYADAQKKIDALQWDNAIDILENQLSAGFKTRRDVLNTRAGAYAGKCGIKFSTLVNGLKNASGGSANIFPYMMNLFSGVTVTPSACESAITIMQQIGAVGVRTADENLFISILGLARISTTLAAKLDAVDHDGIVDAGSNVCDDWVAGVAQHPWTNAEDPLDDYLPPLAAPAHYLTTADIQKVAAGVGLITENLTALGDVLGAGNSVVGAISNITTACTSVGITCTITDPALVVDPKVIYGFRLILDTTAQGFGSCTLGTTFSAPMHAPPAVPADYAGVCCPFHKIVP</sequence>
<evidence type="ECO:0000313" key="3">
    <source>
        <dbReference type="Proteomes" id="UP001152321"/>
    </source>
</evidence>
<reference evidence="2" key="1">
    <citation type="submission" date="2022-08" db="EMBL/GenBank/DDBJ databases">
        <title>Novel Bdellovibrio Species Isolated from Svalbard: Designation Bdellovibrio svalbardensis.</title>
        <authorList>
            <person name="Mitchell R.J."/>
            <person name="Choi S.Y."/>
        </authorList>
    </citation>
    <scope>NUCLEOTIDE SEQUENCE</scope>
    <source>
        <strain evidence="2">PAP01</strain>
    </source>
</reference>
<keyword evidence="1" id="KW-0732">Signal</keyword>
<comment type="caution">
    <text evidence="2">The sequence shown here is derived from an EMBL/GenBank/DDBJ whole genome shotgun (WGS) entry which is preliminary data.</text>
</comment>
<dbReference type="EMBL" id="JANRMI010000001">
    <property type="protein sequence ID" value="MDG0815587.1"/>
    <property type="molecule type" value="Genomic_DNA"/>
</dbReference>
<evidence type="ECO:0008006" key="4">
    <source>
        <dbReference type="Google" id="ProtNLM"/>
    </source>
</evidence>
<protein>
    <recommendedName>
        <fullName evidence="4">Lipoprotein</fullName>
    </recommendedName>
</protein>
<name>A0ABT6DFG7_9BACT</name>
<feature type="signal peptide" evidence="1">
    <location>
        <begin position="1"/>
        <end position="21"/>
    </location>
</feature>